<dbReference type="SUPFAM" id="SSF55347">
    <property type="entry name" value="Glyceraldehyde-3-phosphate dehydrogenase-like, C-terminal domain"/>
    <property type="match status" value="1"/>
</dbReference>
<evidence type="ECO:0000259" key="3">
    <source>
        <dbReference type="Pfam" id="PF01408"/>
    </source>
</evidence>
<evidence type="ECO:0000259" key="4">
    <source>
        <dbReference type="Pfam" id="PF22725"/>
    </source>
</evidence>
<comment type="similarity">
    <text evidence="1">Belongs to the Gfo/Idh/MocA family.</text>
</comment>
<gene>
    <name evidence="5" type="ORF">SAMN05421837_104399</name>
</gene>
<reference evidence="6" key="1">
    <citation type="submission" date="2016-10" db="EMBL/GenBank/DDBJ databases">
        <authorList>
            <person name="Varghese N."/>
            <person name="Submissions S."/>
        </authorList>
    </citation>
    <scope>NUCLEOTIDE SEQUENCE [LARGE SCALE GENOMIC DNA]</scope>
    <source>
        <strain evidence="6">DSM 44654</strain>
    </source>
</reference>
<dbReference type="Gene3D" id="3.30.360.10">
    <property type="entry name" value="Dihydrodipicolinate Reductase, domain 2"/>
    <property type="match status" value="1"/>
</dbReference>
<dbReference type="Proteomes" id="UP000198878">
    <property type="component" value="Unassembled WGS sequence"/>
</dbReference>
<dbReference type="OrthoDB" id="9815825at2"/>
<feature type="domain" description="GFO/IDH/MocA-like oxidoreductase" evidence="4">
    <location>
        <begin position="142"/>
        <end position="247"/>
    </location>
</feature>
<evidence type="ECO:0000256" key="1">
    <source>
        <dbReference type="ARBA" id="ARBA00010928"/>
    </source>
</evidence>
<sequence>MTDKPLRWGIMGTGGIAGAFAEDLKLTDSGVVAAVGSRTAESAERFADARGVPTRHGSYEALANDPDVDVVYVATPHPMHHGNARLALEAGKPVLVEKPFTMNAEEARDLVALAKERDLFLMEAMWTRFLPHVRHIRELLPSLGDVVTVSADHGQWFAEDSEFRLFAPELGGGALLDLGIYPVSFASMVLGEPDRVAAMATPAFTGVDAQMSMLFGYPGGAQAVLNCTLSAVSPTTAVIVGTDARIEVDGPFYAPASFTLIPREGERVRYEYVDEGRGLRHQADEVARRLAAGETESPLMPLAETVSIMTIMDRVLSAVE</sequence>
<evidence type="ECO:0000256" key="2">
    <source>
        <dbReference type="ARBA" id="ARBA00023002"/>
    </source>
</evidence>
<dbReference type="PANTHER" id="PTHR22604:SF105">
    <property type="entry name" value="TRANS-1,2-DIHYDROBENZENE-1,2-DIOL DEHYDROGENASE"/>
    <property type="match status" value="1"/>
</dbReference>
<proteinExistence type="inferred from homology"/>
<dbReference type="InterPro" id="IPR050984">
    <property type="entry name" value="Gfo/Idh/MocA_domain"/>
</dbReference>
<evidence type="ECO:0000313" key="6">
    <source>
        <dbReference type="Proteomes" id="UP000198878"/>
    </source>
</evidence>
<name>A0A1H5QS43_9PSEU</name>
<dbReference type="Pfam" id="PF01408">
    <property type="entry name" value="GFO_IDH_MocA"/>
    <property type="match status" value="1"/>
</dbReference>
<protein>
    <submittedName>
        <fullName evidence="5">Predicted dehydrogenase</fullName>
    </submittedName>
</protein>
<dbReference type="RefSeq" id="WP_086677241.1">
    <property type="nucleotide sequence ID" value="NZ_FNUJ01000004.1"/>
</dbReference>
<dbReference type="Gene3D" id="3.40.50.720">
    <property type="entry name" value="NAD(P)-binding Rossmann-like Domain"/>
    <property type="match status" value="1"/>
</dbReference>
<keyword evidence="2" id="KW-0560">Oxidoreductase</keyword>
<dbReference type="PANTHER" id="PTHR22604">
    <property type="entry name" value="OXIDOREDUCTASES"/>
    <property type="match status" value="1"/>
</dbReference>
<accession>A0A1H5QS43</accession>
<organism evidence="5 6">
    <name type="scientific">Amycolatopsis pretoriensis</name>
    <dbReference type="NCBI Taxonomy" id="218821"/>
    <lineage>
        <taxon>Bacteria</taxon>
        <taxon>Bacillati</taxon>
        <taxon>Actinomycetota</taxon>
        <taxon>Actinomycetes</taxon>
        <taxon>Pseudonocardiales</taxon>
        <taxon>Pseudonocardiaceae</taxon>
        <taxon>Amycolatopsis</taxon>
    </lineage>
</organism>
<dbReference type="InterPro" id="IPR000683">
    <property type="entry name" value="Gfo/Idh/MocA-like_OxRdtase_N"/>
</dbReference>
<dbReference type="STRING" id="218821.SAMN05421837_104399"/>
<dbReference type="InterPro" id="IPR055170">
    <property type="entry name" value="GFO_IDH_MocA-like_dom"/>
</dbReference>
<keyword evidence="6" id="KW-1185">Reference proteome</keyword>
<dbReference type="Pfam" id="PF22725">
    <property type="entry name" value="GFO_IDH_MocA_C3"/>
    <property type="match status" value="1"/>
</dbReference>
<dbReference type="SUPFAM" id="SSF51735">
    <property type="entry name" value="NAD(P)-binding Rossmann-fold domains"/>
    <property type="match status" value="1"/>
</dbReference>
<dbReference type="GO" id="GO:0000166">
    <property type="term" value="F:nucleotide binding"/>
    <property type="evidence" value="ECO:0007669"/>
    <property type="project" value="InterPro"/>
</dbReference>
<dbReference type="EMBL" id="FNUJ01000004">
    <property type="protein sequence ID" value="SEF28930.1"/>
    <property type="molecule type" value="Genomic_DNA"/>
</dbReference>
<dbReference type="AlphaFoldDB" id="A0A1H5QS43"/>
<dbReference type="GO" id="GO:0016491">
    <property type="term" value="F:oxidoreductase activity"/>
    <property type="evidence" value="ECO:0007669"/>
    <property type="project" value="UniProtKB-KW"/>
</dbReference>
<feature type="domain" description="Gfo/Idh/MocA-like oxidoreductase N-terminal" evidence="3">
    <location>
        <begin position="6"/>
        <end position="122"/>
    </location>
</feature>
<dbReference type="InterPro" id="IPR036291">
    <property type="entry name" value="NAD(P)-bd_dom_sf"/>
</dbReference>
<evidence type="ECO:0000313" key="5">
    <source>
        <dbReference type="EMBL" id="SEF28930.1"/>
    </source>
</evidence>